<proteinExistence type="predicted"/>
<evidence type="ECO:0000256" key="1">
    <source>
        <dbReference type="SAM" id="Phobius"/>
    </source>
</evidence>
<evidence type="ECO:0000313" key="4">
    <source>
        <dbReference type="Proteomes" id="UP000233399"/>
    </source>
</evidence>
<dbReference type="InterPro" id="IPR037185">
    <property type="entry name" value="EmrE-like"/>
</dbReference>
<feature type="domain" description="EamA" evidence="2">
    <location>
        <begin position="150"/>
        <end position="267"/>
    </location>
</feature>
<dbReference type="Gene3D" id="1.10.3730.20">
    <property type="match status" value="1"/>
</dbReference>
<keyword evidence="1" id="KW-0812">Transmembrane</keyword>
<dbReference type="InterPro" id="IPR000620">
    <property type="entry name" value="EamA_dom"/>
</dbReference>
<dbReference type="SUPFAM" id="SSF103481">
    <property type="entry name" value="Multidrug resistance efflux transporter EmrE"/>
    <property type="match status" value="1"/>
</dbReference>
<organism evidence="3 4">
    <name type="scientific">Pseudomonas monteilii</name>
    <dbReference type="NCBI Taxonomy" id="76759"/>
    <lineage>
        <taxon>Bacteria</taxon>
        <taxon>Pseudomonadati</taxon>
        <taxon>Pseudomonadota</taxon>
        <taxon>Gammaproteobacteria</taxon>
        <taxon>Pseudomonadales</taxon>
        <taxon>Pseudomonadaceae</taxon>
        <taxon>Pseudomonas</taxon>
    </lineage>
</organism>
<dbReference type="GO" id="GO:0016020">
    <property type="term" value="C:membrane"/>
    <property type="evidence" value="ECO:0007669"/>
    <property type="project" value="InterPro"/>
</dbReference>
<dbReference type="Proteomes" id="UP000233399">
    <property type="component" value="Unassembled WGS sequence"/>
</dbReference>
<feature type="transmembrane region" description="Helical" evidence="1">
    <location>
        <begin position="62"/>
        <end position="80"/>
    </location>
</feature>
<dbReference type="PANTHER" id="PTHR22911">
    <property type="entry name" value="ACYL-MALONYL CONDENSING ENZYME-RELATED"/>
    <property type="match status" value="1"/>
</dbReference>
<feature type="transmembrane region" description="Helical" evidence="1">
    <location>
        <begin position="216"/>
        <end position="239"/>
    </location>
</feature>
<evidence type="ECO:0000313" key="3">
    <source>
        <dbReference type="EMBL" id="PKI24383.1"/>
    </source>
</evidence>
<feature type="transmembrane region" description="Helical" evidence="1">
    <location>
        <begin position="178"/>
        <end position="196"/>
    </location>
</feature>
<feature type="transmembrane region" description="Helical" evidence="1">
    <location>
        <begin position="149"/>
        <end position="166"/>
    </location>
</feature>
<dbReference type="PANTHER" id="PTHR22911:SF137">
    <property type="entry name" value="SOLUTE CARRIER FAMILY 35 MEMBER G2-RELATED"/>
    <property type="match status" value="1"/>
</dbReference>
<feature type="domain" description="EamA" evidence="2">
    <location>
        <begin position="2"/>
        <end position="133"/>
    </location>
</feature>
<dbReference type="AlphaFoldDB" id="A0A2N1IUH5"/>
<dbReference type="Pfam" id="PF00892">
    <property type="entry name" value="EamA"/>
    <property type="match status" value="2"/>
</dbReference>
<sequence>MTWIYLSLMAPLLWSLSNILDKFAIEHITSNYIPFIFLLSIGNIFFAAAILTFLDVSEIDPLFASLNILSGLAIFLQYFAYSYSLEDMDVSVVIPIHQSEPLFVLAASILIFHAFPTHEQFLGFFLITGGILSLCLSKKTILGLGERRHVAMVFVSAFFGAISTIISDEILKSKNLEFVLLFNFSGYAFGGLLLLLNPAWRRLIIQDLKVLNARQFSIFAATNLFDVGGYVFFMAALAVGGGAALVSVVVSIHPVFVLIFGIIATRFFPNFISEDIAPSGILRKSISILIIISGISIAAFNDM</sequence>
<feature type="transmembrane region" description="Helical" evidence="1">
    <location>
        <begin position="32"/>
        <end position="56"/>
    </location>
</feature>
<reference evidence="3 4" key="1">
    <citation type="submission" date="2017-12" db="EMBL/GenBank/DDBJ databases">
        <title>Isolation and characterization of an aerobic denitrifying Pseudomonas monteilii CY06 from aquaculture ponds.</title>
        <authorList>
            <person name="Ma Q."/>
            <person name="Cai Y."/>
            <person name="He Z."/>
        </authorList>
    </citation>
    <scope>NUCLEOTIDE SEQUENCE [LARGE SCALE GENOMIC DNA]</scope>
    <source>
        <strain evidence="3 4">CY06</strain>
    </source>
</reference>
<name>A0A2N1IUH5_9PSED</name>
<dbReference type="EMBL" id="PJCG01000011">
    <property type="protein sequence ID" value="PKI24383.1"/>
    <property type="molecule type" value="Genomic_DNA"/>
</dbReference>
<dbReference type="RefSeq" id="WP_021785765.1">
    <property type="nucleotide sequence ID" value="NZ_KK214944.1"/>
</dbReference>
<protein>
    <submittedName>
        <fullName evidence="3">EamA family transporter</fullName>
    </submittedName>
</protein>
<accession>A0A2N1IUH5</accession>
<gene>
    <name evidence="3" type="ORF">CXB65_09050</name>
</gene>
<keyword evidence="1" id="KW-1133">Transmembrane helix</keyword>
<comment type="caution">
    <text evidence="3">The sequence shown here is derived from an EMBL/GenBank/DDBJ whole genome shotgun (WGS) entry which is preliminary data.</text>
</comment>
<feature type="transmembrane region" description="Helical" evidence="1">
    <location>
        <begin position="281"/>
        <end position="300"/>
    </location>
</feature>
<feature type="transmembrane region" description="Helical" evidence="1">
    <location>
        <begin position="121"/>
        <end position="137"/>
    </location>
</feature>
<feature type="transmembrane region" description="Helical" evidence="1">
    <location>
        <begin position="92"/>
        <end position="115"/>
    </location>
</feature>
<keyword evidence="1" id="KW-0472">Membrane</keyword>
<feature type="transmembrane region" description="Helical" evidence="1">
    <location>
        <begin position="245"/>
        <end position="269"/>
    </location>
</feature>
<evidence type="ECO:0000259" key="2">
    <source>
        <dbReference type="Pfam" id="PF00892"/>
    </source>
</evidence>